<feature type="domain" description="DUF2281" evidence="1">
    <location>
        <begin position="6"/>
        <end position="60"/>
    </location>
</feature>
<evidence type="ECO:0000313" key="2">
    <source>
        <dbReference type="EMBL" id="OAI27889.1"/>
    </source>
</evidence>
<sequence length="68" mass="8000">MNSLQLAHEIEVLPPELQKQVFDFVAFLKKQQLKQQANKRTVGEYREKIRIADDFDEPLGDDFWLGHS</sequence>
<evidence type="ECO:0000259" key="1">
    <source>
        <dbReference type="Pfam" id="PF10047"/>
    </source>
</evidence>
<gene>
    <name evidence="2" type="ORF">A1356_07860</name>
</gene>
<evidence type="ECO:0000313" key="3">
    <source>
        <dbReference type="Proteomes" id="UP000077734"/>
    </source>
</evidence>
<dbReference type="InterPro" id="IPR018739">
    <property type="entry name" value="DUF2281"/>
</dbReference>
<reference evidence="2 3" key="1">
    <citation type="submission" date="2016-03" db="EMBL/GenBank/DDBJ databases">
        <authorList>
            <person name="Heylen K."/>
            <person name="De Vos P."/>
            <person name="Vekeman B."/>
        </authorList>
    </citation>
    <scope>NUCLEOTIDE SEQUENCE [LARGE SCALE GENOMIC DNA]</scope>
    <source>
        <strain evidence="2 3">R-49807</strain>
    </source>
</reference>
<dbReference type="AlphaFoldDB" id="A0AA91DF22"/>
<dbReference type="Proteomes" id="UP000077734">
    <property type="component" value="Unassembled WGS sequence"/>
</dbReference>
<keyword evidence="3" id="KW-1185">Reference proteome</keyword>
<accession>A0AA91DF22</accession>
<proteinExistence type="predicted"/>
<comment type="caution">
    <text evidence="2">The sequence shown here is derived from an EMBL/GenBank/DDBJ whole genome shotgun (WGS) entry which is preliminary data.</text>
</comment>
<dbReference type="Pfam" id="PF10047">
    <property type="entry name" value="DUF2281"/>
    <property type="match status" value="1"/>
</dbReference>
<dbReference type="RefSeq" id="WP_064025893.1">
    <property type="nucleotide sequence ID" value="NZ_LUUL01000061.1"/>
</dbReference>
<name>A0AA91DF22_9GAMM</name>
<protein>
    <recommendedName>
        <fullName evidence="1">DUF2281 domain-containing protein</fullName>
    </recommendedName>
</protein>
<dbReference type="EMBL" id="LUUL01000061">
    <property type="protein sequence ID" value="OAI27889.1"/>
    <property type="molecule type" value="Genomic_DNA"/>
</dbReference>
<organism evidence="2 3">
    <name type="scientific">Methylomonas koyamae</name>
    <dbReference type="NCBI Taxonomy" id="702114"/>
    <lineage>
        <taxon>Bacteria</taxon>
        <taxon>Pseudomonadati</taxon>
        <taxon>Pseudomonadota</taxon>
        <taxon>Gammaproteobacteria</taxon>
        <taxon>Methylococcales</taxon>
        <taxon>Methylococcaceae</taxon>
        <taxon>Methylomonas</taxon>
    </lineage>
</organism>